<dbReference type="Pfam" id="PF18726">
    <property type="entry name" value="HEPN_SAV_6107"/>
    <property type="match status" value="1"/>
</dbReference>
<name>A0ABU9AMC9_PSEA5</name>
<dbReference type="RefSeq" id="WP_346864803.1">
    <property type="nucleotide sequence ID" value="NZ_JBBPIX010000034.1"/>
</dbReference>
<feature type="compositionally biased region" description="Low complexity" evidence="1">
    <location>
        <begin position="10"/>
        <end position="26"/>
    </location>
</feature>
<evidence type="ECO:0000313" key="4">
    <source>
        <dbReference type="Proteomes" id="UP001367513"/>
    </source>
</evidence>
<organism evidence="3 4">
    <name type="scientific">Pseudonocardia alni subsp. carboxydivorans</name>
    <dbReference type="NCBI Taxonomy" id="415010"/>
    <lineage>
        <taxon>Bacteria</taxon>
        <taxon>Bacillati</taxon>
        <taxon>Actinomycetota</taxon>
        <taxon>Actinomycetes</taxon>
        <taxon>Pseudonocardiales</taxon>
        <taxon>Pseudonocardiaceae</taxon>
        <taxon>Pseudonocardia</taxon>
    </lineage>
</organism>
<dbReference type="Proteomes" id="UP001367513">
    <property type="component" value="Unassembled WGS sequence"/>
</dbReference>
<feature type="compositionally biased region" description="Low complexity" evidence="1">
    <location>
        <begin position="55"/>
        <end position="68"/>
    </location>
</feature>
<gene>
    <name evidence="3" type="ORF">WG925_27685</name>
</gene>
<evidence type="ECO:0000313" key="3">
    <source>
        <dbReference type="EMBL" id="MEK6467536.1"/>
    </source>
</evidence>
<reference evidence="3 4" key="1">
    <citation type="submission" date="2024-03" db="EMBL/GenBank/DDBJ databases">
        <title>Draft genome sequence of Pseudonocardia carboxydivorans JCM 14827.</title>
        <authorList>
            <person name="Duangmal K."/>
        </authorList>
    </citation>
    <scope>NUCLEOTIDE SEQUENCE [LARGE SCALE GENOMIC DNA]</scope>
    <source>
        <strain evidence="3 4">JCM 14827</strain>
    </source>
</reference>
<dbReference type="Gene3D" id="1.20.120.330">
    <property type="entry name" value="Nucleotidyltransferases domain 2"/>
    <property type="match status" value="1"/>
</dbReference>
<feature type="compositionally biased region" description="Pro residues" evidence="1">
    <location>
        <begin position="120"/>
        <end position="132"/>
    </location>
</feature>
<sequence>MELDLALPSPRSAGARRPGDAPAGAARPERRSGRVRPVADGLWPLDCGAGRGATDRTGAAAGAAPSRRGSGRTGADPAGTGCTGRPGRAGETGAAGRSGQVVPLPGAPVPSDGGAARPAGPVPLRSPAPAPPSRDALGLLRQAAEQLAEAHRETEPLRRYPAAYLAALRAGAAVLAMRARPRTRRGAPRDVWRLLAEVAPELEEWAAFFAGCSRLRIEAEAGIGRHVDRRAADDLLRQAEQFVTRVQLLLPR</sequence>
<evidence type="ECO:0000259" key="2">
    <source>
        <dbReference type="Pfam" id="PF18726"/>
    </source>
</evidence>
<feature type="region of interest" description="Disordered" evidence="1">
    <location>
        <begin position="1"/>
        <end position="135"/>
    </location>
</feature>
<protein>
    <submittedName>
        <fullName evidence="3">SAV_6107 family HEPN domain-containing protein</fullName>
    </submittedName>
</protein>
<dbReference type="InterPro" id="IPR040891">
    <property type="entry name" value="HEPN_SAV_6107"/>
</dbReference>
<feature type="domain" description="SAV-6107-like HEPN" evidence="2">
    <location>
        <begin position="150"/>
        <end position="247"/>
    </location>
</feature>
<keyword evidence="4" id="KW-1185">Reference proteome</keyword>
<accession>A0ABU9AMC9</accession>
<proteinExistence type="predicted"/>
<dbReference type="EMBL" id="JBBPIX010000034">
    <property type="protein sequence ID" value="MEK6467536.1"/>
    <property type="molecule type" value="Genomic_DNA"/>
</dbReference>
<evidence type="ECO:0000256" key="1">
    <source>
        <dbReference type="SAM" id="MobiDB-lite"/>
    </source>
</evidence>
<comment type="caution">
    <text evidence="3">The sequence shown here is derived from an EMBL/GenBank/DDBJ whole genome shotgun (WGS) entry which is preliminary data.</text>
</comment>